<dbReference type="AlphaFoldDB" id="A0AAD7B9G6"/>
<reference evidence="11" key="1">
    <citation type="submission" date="2023-03" db="EMBL/GenBank/DDBJ databases">
        <title>Massive genome expansion in bonnet fungi (Mycena s.s.) driven by repeated elements and novel gene families across ecological guilds.</title>
        <authorList>
            <consortium name="Lawrence Berkeley National Laboratory"/>
            <person name="Harder C.B."/>
            <person name="Miyauchi S."/>
            <person name="Viragh M."/>
            <person name="Kuo A."/>
            <person name="Thoen E."/>
            <person name="Andreopoulos B."/>
            <person name="Lu D."/>
            <person name="Skrede I."/>
            <person name="Drula E."/>
            <person name="Henrissat B."/>
            <person name="Morin E."/>
            <person name="Kohler A."/>
            <person name="Barry K."/>
            <person name="LaButti K."/>
            <person name="Morin E."/>
            <person name="Salamov A."/>
            <person name="Lipzen A."/>
            <person name="Mereny Z."/>
            <person name="Hegedus B."/>
            <person name="Baldrian P."/>
            <person name="Stursova M."/>
            <person name="Weitz H."/>
            <person name="Taylor A."/>
            <person name="Grigoriev I.V."/>
            <person name="Nagy L.G."/>
            <person name="Martin F."/>
            <person name="Kauserud H."/>
        </authorList>
    </citation>
    <scope>NUCLEOTIDE SEQUENCE</scope>
    <source>
        <strain evidence="11">9284</strain>
    </source>
</reference>
<dbReference type="Pfam" id="PF00270">
    <property type="entry name" value="DEAD"/>
    <property type="match status" value="1"/>
</dbReference>
<dbReference type="EC" id="5.6.2.4" evidence="7"/>
<gene>
    <name evidence="11" type="ORF">FB45DRAFT_842675</name>
</gene>
<name>A0AAD7B9G6_9AGAR</name>
<keyword evidence="11" id="KW-0378">Hydrolase</keyword>
<evidence type="ECO:0000259" key="9">
    <source>
        <dbReference type="PROSITE" id="PS51192"/>
    </source>
</evidence>
<feature type="region of interest" description="Disordered" evidence="8">
    <location>
        <begin position="1"/>
        <end position="51"/>
    </location>
</feature>
<dbReference type="GO" id="GO:0016787">
    <property type="term" value="F:hydrolase activity"/>
    <property type="evidence" value="ECO:0007669"/>
    <property type="project" value="UniProtKB-KW"/>
</dbReference>
<feature type="compositionally biased region" description="Polar residues" evidence="8">
    <location>
        <begin position="24"/>
        <end position="35"/>
    </location>
</feature>
<proteinExistence type="inferred from homology"/>
<evidence type="ECO:0000256" key="6">
    <source>
        <dbReference type="ARBA" id="ARBA00034617"/>
    </source>
</evidence>
<accession>A0AAD7B9G6</accession>
<dbReference type="GO" id="GO:0003677">
    <property type="term" value="F:DNA binding"/>
    <property type="evidence" value="ECO:0007669"/>
    <property type="project" value="UniProtKB-KW"/>
</dbReference>
<evidence type="ECO:0000256" key="2">
    <source>
        <dbReference type="ARBA" id="ARBA00022741"/>
    </source>
</evidence>
<keyword evidence="2" id="KW-0547">Nucleotide-binding</keyword>
<evidence type="ECO:0000256" key="1">
    <source>
        <dbReference type="ARBA" id="ARBA00005446"/>
    </source>
</evidence>
<sequence length="691" mass="77505">MSQTGSSRQSGSAGQRRQGHSRVPSVSTTLQNLSLQDRVPEGNLNPLEPVKTKKTYRHGYVQGKKALSFQPYALNTPGLQRQKAVEILNPTPLKAMDALDPSQWTDLAIKCGILPVGSNIKSYQVRISNLVLARDRDAVVISPTGSGKSLSWVLPLLAQKEGISLVITPYTSLGQDGEEQNKLQGVQSLFFYSEQNTAEDFELAAEGDMLVLYVCPEMLESPTFARLIHSPGWRNHLSAIYIDEAHLLHETHGWRPPYSRLHLLRTIIGDEVPLIALSATCPRLYRASLIRYAGLRPEYTLINLGNFRPELSTIILKMEHEANSFVDLAFILPLGCSQSDIIKSIIYCDDINMLTEMLHWAFQRAASMLIPTHVVDIIHSGLSAKSQEITLRDFREGKTLLLFGTAKISAGMNFPGVCRVIQYKVRDLTLPDADQRRGRGARKHGETAVGIFLVGPSMWPDQISVDDPGGQDPGMLELIHSPECAEAIIQRRLENPPHERHSSLDCCNRCDPLLRPAREFQWVQVDPSPAPSKGSASVEQRERLYQCLVEWRLVEWKFSWKEEWSSYGPKSLISDDDLKEISSHIHKITNLEDLKAYTHIVHWARLSVPLFEAVNEFAAELGISQPMLAETAEAHVPPSPEQRPQKRQRKRKGVEKPEQLDKIKNNARFFCICVSVAPRAGSICCIFPFII</sequence>
<dbReference type="GO" id="GO:0043138">
    <property type="term" value="F:3'-5' DNA helicase activity"/>
    <property type="evidence" value="ECO:0007669"/>
    <property type="project" value="UniProtKB-EC"/>
</dbReference>
<dbReference type="SUPFAM" id="SSF52540">
    <property type="entry name" value="P-loop containing nucleoside triphosphate hydrolases"/>
    <property type="match status" value="1"/>
</dbReference>
<dbReference type="SMART" id="SM00487">
    <property type="entry name" value="DEXDc"/>
    <property type="match status" value="1"/>
</dbReference>
<keyword evidence="5" id="KW-0413">Isomerase</keyword>
<keyword evidence="4" id="KW-0238">DNA-binding</keyword>
<dbReference type="GO" id="GO:0005524">
    <property type="term" value="F:ATP binding"/>
    <property type="evidence" value="ECO:0007669"/>
    <property type="project" value="UniProtKB-KW"/>
</dbReference>
<dbReference type="Proteomes" id="UP001221142">
    <property type="component" value="Unassembled WGS sequence"/>
</dbReference>
<evidence type="ECO:0000256" key="5">
    <source>
        <dbReference type="ARBA" id="ARBA00023235"/>
    </source>
</evidence>
<dbReference type="GO" id="GO:0009378">
    <property type="term" value="F:four-way junction helicase activity"/>
    <property type="evidence" value="ECO:0007669"/>
    <property type="project" value="TreeGrafter"/>
</dbReference>
<dbReference type="GO" id="GO:0000724">
    <property type="term" value="P:double-strand break repair via homologous recombination"/>
    <property type="evidence" value="ECO:0007669"/>
    <property type="project" value="TreeGrafter"/>
</dbReference>
<dbReference type="PANTHER" id="PTHR13710:SF105">
    <property type="entry name" value="ATP-DEPENDENT DNA HELICASE Q1"/>
    <property type="match status" value="1"/>
</dbReference>
<keyword evidence="12" id="KW-1185">Reference proteome</keyword>
<dbReference type="InterPro" id="IPR001650">
    <property type="entry name" value="Helicase_C-like"/>
</dbReference>
<evidence type="ECO:0000313" key="12">
    <source>
        <dbReference type="Proteomes" id="UP001221142"/>
    </source>
</evidence>
<dbReference type="GO" id="GO:0005694">
    <property type="term" value="C:chromosome"/>
    <property type="evidence" value="ECO:0007669"/>
    <property type="project" value="TreeGrafter"/>
</dbReference>
<feature type="domain" description="Helicase C-terminal" evidence="10">
    <location>
        <begin position="310"/>
        <end position="504"/>
    </location>
</feature>
<feature type="region of interest" description="Disordered" evidence="8">
    <location>
        <begin position="632"/>
        <end position="658"/>
    </location>
</feature>
<dbReference type="PANTHER" id="PTHR13710">
    <property type="entry name" value="DNA HELICASE RECQ FAMILY MEMBER"/>
    <property type="match status" value="1"/>
</dbReference>
<organism evidence="11 12">
    <name type="scientific">Roridomyces roridus</name>
    <dbReference type="NCBI Taxonomy" id="1738132"/>
    <lineage>
        <taxon>Eukaryota</taxon>
        <taxon>Fungi</taxon>
        <taxon>Dikarya</taxon>
        <taxon>Basidiomycota</taxon>
        <taxon>Agaricomycotina</taxon>
        <taxon>Agaricomycetes</taxon>
        <taxon>Agaricomycetidae</taxon>
        <taxon>Agaricales</taxon>
        <taxon>Marasmiineae</taxon>
        <taxon>Mycenaceae</taxon>
        <taxon>Roridomyces</taxon>
    </lineage>
</organism>
<evidence type="ECO:0000313" key="11">
    <source>
        <dbReference type="EMBL" id="KAJ7614121.1"/>
    </source>
</evidence>
<comment type="caution">
    <text evidence="11">The sequence shown here is derived from an EMBL/GenBank/DDBJ whole genome shotgun (WGS) entry which is preliminary data.</text>
</comment>
<feature type="domain" description="Helicase ATP-binding" evidence="9">
    <location>
        <begin position="129"/>
        <end position="299"/>
    </location>
</feature>
<dbReference type="Gene3D" id="3.40.50.300">
    <property type="entry name" value="P-loop containing nucleotide triphosphate hydrolases"/>
    <property type="match status" value="2"/>
</dbReference>
<evidence type="ECO:0000259" key="10">
    <source>
        <dbReference type="PROSITE" id="PS51194"/>
    </source>
</evidence>
<evidence type="ECO:0000256" key="4">
    <source>
        <dbReference type="ARBA" id="ARBA00023125"/>
    </source>
</evidence>
<dbReference type="SMART" id="SM00490">
    <property type="entry name" value="HELICc"/>
    <property type="match status" value="1"/>
</dbReference>
<dbReference type="EMBL" id="JARKIF010000027">
    <property type="protein sequence ID" value="KAJ7614121.1"/>
    <property type="molecule type" value="Genomic_DNA"/>
</dbReference>
<evidence type="ECO:0000256" key="8">
    <source>
        <dbReference type="SAM" id="MobiDB-lite"/>
    </source>
</evidence>
<keyword evidence="3" id="KW-0067">ATP-binding</keyword>
<dbReference type="PROSITE" id="PS51194">
    <property type="entry name" value="HELICASE_CTER"/>
    <property type="match status" value="1"/>
</dbReference>
<dbReference type="InterPro" id="IPR011545">
    <property type="entry name" value="DEAD/DEAH_box_helicase_dom"/>
</dbReference>
<dbReference type="InterPro" id="IPR027417">
    <property type="entry name" value="P-loop_NTPase"/>
</dbReference>
<evidence type="ECO:0000256" key="7">
    <source>
        <dbReference type="ARBA" id="ARBA00034808"/>
    </source>
</evidence>
<evidence type="ECO:0000256" key="3">
    <source>
        <dbReference type="ARBA" id="ARBA00022840"/>
    </source>
</evidence>
<comment type="similarity">
    <text evidence="1">Belongs to the helicase family. RecQ subfamily.</text>
</comment>
<dbReference type="Pfam" id="PF00271">
    <property type="entry name" value="Helicase_C"/>
    <property type="match status" value="1"/>
</dbReference>
<comment type="catalytic activity">
    <reaction evidence="6">
        <text>Couples ATP hydrolysis with the unwinding of duplex DNA by translocating in the 3'-5' direction.</text>
        <dbReference type="EC" id="5.6.2.4"/>
    </reaction>
</comment>
<dbReference type="PROSITE" id="PS51192">
    <property type="entry name" value="HELICASE_ATP_BIND_1"/>
    <property type="match status" value="1"/>
</dbReference>
<dbReference type="GO" id="GO:0005737">
    <property type="term" value="C:cytoplasm"/>
    <property type="evidence" value="ECO:0007669"/>
    <property type="project" value="TreeGrafter"/>
</dbReference>
<protein>
    <recommendedName>
        <fullName evidence="7">DNA 3'-5' helicase</fullName>
        <ecNumber evidence="7">5.6.2.4</ecNumber>
    </recommendedName>
</protein>
<dbReference type="InterPro" id="IPR014001">
    <property type="entry name" value="Helicase_ATP-bd"/>
</dbReference>
<feature type="compositionally biased region" description="Low complexity" evidence="8">
    <location>
        <begin position="1"/>
        <end position="16"/>
    </location>
</feature>